<name>A0A915IYZ2_ROMCU</name>
<protein>
    <submittedName>
        <fullName evidence="3">Uncharacterized protein</fullName>
    </submittedName>
</protein>
<reference evidence="3" key="1">
    <citation type="submission" date="2022-11" db="UniProtKB">
        <authorList>
            <consortium name="WormBaseParasite"/>
        </authorList>
    </citation>
    <scope>IDENTIFICATION</scope>
</reference>
<feature type="signal peptide" evidence="1">
    <location>
        <begin position="1"/>
        <end position="24"/>
    </location>
</feature>
<keyword evidence="2" id="KW-1185">Reference proteome</keyword>
<feature type="chain" id="PRO_5037985033" evidence="1">
    <location>
        <begin position="25"/>
        <end position="62"/>
    </location>
</feature>
<keyword evidence="1" id="KW-0732">Signal</keyword>
<evidence type="ECO:0000313" key="3">
    <source>
        <dbReference type="WBParaSite" id="nRc.2.0.1.t19421-RA"/>
    </source>
</evidence>
<dbReference type="Proteomes" id="UP000887565">
    <property type="component" value="Unplaced"/>
</dbReference>
<organism evidence="2 3">
    <name type="scientific">Romanomermis culicivorax</name>
    <name type="common">Nematode worm</name>
    <dbReference type="NCBI Taxonomy" id="13658"/>
    <lineage>
        <taxon>Eukaryota</taxon>
        <taxon>Metazoa</taxon>
        <taxon>Ecdysozoa</taxon>
        <taxon>Nematoda</taxon>
        <taxon>Enoplea</taxon>
        <taxon>Dorylaimia</taxon>
        <taxon>Mermithida</taxon>
        <taxon>Mermithoidea</taxon>
        <taxon>Mermithidae</taxon>
        <taxon>Romanomermis</taxon>
    </lineage>
</organism>
<accession>A0A915IYZ2</accession>
<sequence>MSTAINNILSSFHPLSLILWRAMAEYNCGTPPSVEKAIASLLSAISDSGLSAILSSITSLSV</sequence>
<dbReference type="AlphaFoldDB" id="A0A915IYZ2"/>
<proteinExistence type="predicted"/>
<evidence type="ECO:0000313" key="2">
    <source>
        <dbReference type="Proteomes" id="UP000887565"/>
    </source>
</evidence>
<dbReference type="WBParaSite" id="nRc.2.0.1.t19421-RA">
    <property type="protein sequence ID" value="nRc.2.0.1.t19421-RA"/>
    <property type="gene ID" value="nRc.2.0.1.g19421"/>
</dbReference>
<evidence type="ECO:0000256" key="1">
    <source>
        <dbReference type="SAM" id="SignalP"/>
    </source>
</evidence>